<dbReference type="OrthoDB" id="100832at2157"/>
<gene>
    <name evidence="3" type="ordered locus">Hqrw_2142</name>
</gene>
<dbReference type="Proteomes" id="UP000007954">
    <property type="component" value="Chromosome"/>
</dbReference>
<dbReference type="InterPro" id="IPR021309">
    <property type="entry name" value="YgaP-like_TM"/>
</dbReference>
<protein>
    <submittedName>
        <fullName evidence="3">DUF2892 family protein</fullName>
    </submittedName>
</protein>
<dbReference type="HOGENOM" id="CLU_176022_2_0_2"/>
<dbReference type="RefSeq" id="WP_014555766.1">
    <property type="nucleotide sequence ID" value="NC_017459.1"/>
</dbReference>
<dbReference type="AlphaFoldDB" id="G0LKT3"/>
<keyword evidence="1" id="KW-0812">Transmembrane</keyword>
<keyword evidence="1" id="KW-1133">Transmembrane helix</keyword>
<evidence type="ECO:0000313" key="3">
    <source>
        <dbReference type="EMBL" id="CCC40041.1"/>
    </source>
</evidence>
<dbReference type="KEGG" id="hwc:Hqrw_2142"/>
<dbReference type="EMBL" id="FR746099">
    <property type="protein sequence ID" value="CCC40041.1"/>
    <property type="molecule type" value="Genomic_DNA"/>
</dbReference>
<feature type="domain" description="Inner membrane protein YgaP-like transmembrane" evidence="2">
    <location>
        <begin position="1"/>
        <end position="71"/>
    </location>
</feature>
<keyword evidence="1" id="KW-0472">Membrane</keyword>
<name>G0LKT3_HALWC</name>
<evidence type="ECO:0000256" key="1">
    <source>
        <dbReference type="SAM" id="Phobius"/>
    </source>
</evidence>
<sequence length="74" mass="7673">MEHNIGSMDRTTRILFGAVTGLLSLAILASVISLPTVVSPLLGVVSFIMMGTSVTGFCPLYTLLGVDTCSASPQ</sequence>
<feature type="transmembrane region" description="Helical" evidence="1">
    <location>
        <begin position="12"/>
        <end position="35"/>
    </location>
</feature>
<dbReference type="Pfam" id="PF11127">
    <property type="entry name" value="YgaP-like_TM"/>
    <property type="match status" value="1"/>
</dbReference>
<evidence type="ECO:0000313" key="4">
    <source>
        <dbReference type="Proteomes" id="UP000007954"/>
    </source>
</evidence>
<reference evidence="3 4" key="1">
    <citation type="journal article" date="2011" name="PLoS ONE">
        <title>Haloquadratum walsbyi: limited diversity in a global pond.</title>
        <authorList>
            <person name="Dyall-Smith M."/>
            <person name="Pfeiffer F."/>
            <person name="Klee K."/>
            <person name="Palm P."/>
            <person name="Gross K."/>
            <person name="Schuster S.C."/>
            <person name="Rampp M."/>
            <person name="Oesterhelt D."/>
        </authorList>
    </citation>
    <scope>NUCLEOTIDE SEQUENCE [LARGE SCALE GENOMIC DNA]</scope>
    <source>
        <strain evidence="4">DSM 16854 / JCM 12705 / C23</strain>
    </source>
</reference>
<accession>G0LKT3</accession>
<organism evidence="3 4">
    <name type="scientific">Haloquadratum walsbyi (strain DSM 16854 / JCM 12705 / C23)</name>
    <dbReference type="NCBI Taxonomy" id="768065"/>
    <lineage>
        <taxon>Archaea</taxon>
        <taxon>Methanobacteriati</taxon>
        <taxon>Methanobacteriota</taxon>
        <taxon>Stenosarchaea group</taxon>
        <taxon>Halobacteria</taxon>
        <taxon>Halobacteriales</taxon>
        <taxon>Haloferacaceae</taxon>
        <taxon>Haloquadratum</taxon>
    </lineage>
</organism>
<proteinExistence type="predicted"/>
<dbReference type="GeneID" id="31020491"/>
<feature type="transmembrane region" description="Helical" evidence="1">
    <location>
        <begin position="41"/>
        <end position="64"/>
    </location>
</feature>
<evidence type="ECO:0000259" key="2">
    <source>
        <dbReference type="Pfam" id="PF11127"/>
    </source>
</evidence>